<keyword evidence="1" id="KW-1185">Reference proteome</keyword>
<dbReference type="RefSeq" id="XP_030384652.1">
    <property type="nucleotide sequence ID" value="XM_030528792.1"/>
</dbReference>
<name>A0A6J2UBS9_DROLE</name>
<sequence length="205" mass="22445">MASKESTFKIEAGAGTIIFDTDEVDQNPDSPNATLVQEVQKLEVEIEADAGSDNDEVGQNPDSPNATLVQEVEELEVEIETDASTVTDEMDQILDSPNATLVQAVEELEVEMKADTVILDRAEVDQYPDSLTASLVQEVKELEMATQSIREEIIDMESKRNACIQGIVGLEKLCNELDGNLDTDQLVQTILQLISGFSLEDTKPN</sequence>
<accession>A0A6J2UBS9</accession>
<dbReference type="Proteomes" id="UP000504634">
    <property type="component" value="Unplaced"/>
</dbReference>
<reference evidence="2" key="1">
    <citation type="submission" date="2025-08" db="UniProtKB">
        <authorList>
            <consortium name="RefSeq"/>
        </authorList>
    </citation>
    <scope>IDENTIFICATION</scope>
    <source>
        <strain evidence="2">11010-0011.00</strain>
        <tissue evidence="2">Whole body</tissue>
    </source>
</reference>
<proteinExistence type="predicted"/>
<organism evidence="1 2">
    <name type="scientific">Drosophila lebanonensis</name>
    <name type="common">Fruit fly</name>
    <name type="synonym">Scaptodrosophila lebanonensis</name>
    <dbReference type="NCBI Taxonomy" id="7225"/>
    <lineage>
        <taxon>Eukaryota</taxon>
        <taxon>Metazoa</taxon>
        <taxon>Ecdysozoa</taxon>
        <taxon>Arthropoda</taxon>
        <taxon>Hexapoda</taxon>
        <taxon>Insecta</taxon>
        <taxon>Pterygota</taxon>
        <taxon>Neoptera</taxon>
        <taxon>Endopterygota</taxon>
        <taxon>Diptera</taxon>
        <taxon>Brachycera</taxon>
        <taxon>Muscomorpha</taxon>
        <taxon>Ephydroidea</taxon>
        <taxon>Drosophilidae</taxon>
        <taxon>Scaptodrosophila</taxon>
    </lineage>
</organism>
<dbReference type="AlphaFoldDB" id="A0A6J2UBS9"/>
<evidence type="ECO:0000313" key="1">
    <source>
        <dbReference type="Proteomes" id="UP000504634"/>
    </source>
</evidence>
<evidence type="ECO:0000313" key="2">
    <source>
        <dbReference type="RefSeq" id="XP_030384652.1"/>
    </source>
</evidence>
<protein>
    <submittedName>
        <fullName evidence="2">Uncharacterized protein LOC115631940</fullName>
    </submittedName>
</protein>
<dbReference type="GeneID" id="115631940"/>
<gene>
    <name evidence="2" type="primary">LOC115631940</name>
</gene>